<gene>
    <name evidence="3" type="ORF">PMG71_10295</name>
</gene>
<proteinExistence type="predicted"/>
<keyword evidence="3" id="KW-0255">Endonuclease</keyword>
<dbReference type="SUPFAM" id="SSF52980">
    <property type="entry name" value="Restriction endonuclease-like"/>
    <property type="match status" value="1"/>
</dbReference>
<evidence type="ECO:0000313" key="4">
    <source>
        <dbReference type="Proteomes" id="UP001235303"/>
    </source>
</evidence>
<dbReference type="Pfam" id="PF05685">
    <property type="entry name" value="Uma2"/>
    <property type="match status" value="1"/>
</dbReference>
<feature type="region of interest" description="Disordered" evidence="1">
    <location>
        <begin position="229"/>
        <end position="250"/>
    </location>
</feature>
<evidence type="ECO:0000259" key="2">
    <source>
        <dbReference type="Pfam" id="PF05685"/>
    </source>
</evidence>
<dbReference type="PANTHER" id="PTHR33352:SF3">
    <property type="entry name" value="SLR1612 PROTEIN"/>
    <property type="match status" value="1"/>
</dbReference>
<accession>A0ABT7ASD9</accession>
<evidence type="ECO:0000313" key="3">
    <source>
        <dbReference type="EMBL" id="MDJ1169815.1"/>
    </source>
</evidence>
<protein>
    <submittedName>
        <fullName evidence="3">Uma2 family endonuclease</fullName>
    </submittedName>
</protein>
<keyword evidence="3" id="KW-0540">Nuclease</keyword>
<dbReference type="InterPro" id="IPR008538">
    <property type="entry name" value="Uma2"/>
</dbReference>
<dbReference type="InterPro" id="IPR012296">
    <property type="entry name" value="Nuclease_put_TT1808"/>
</dbReference>
<feature type="region of interest" description="Disordered" evidence="1">
    <location>
        <begin position="1"/>
        <end position="26"/>
    </location>
</feature>
<keyword evidence="3" id="KW-0378">Hydrolase</keyword>
<organism evidence="3 4">
    <name type="scientific">Roseofilum acuticapitatum BLCC-M154</name>
    <dbReference type="NCBI Taxonomy" id="3022444"/>
    <lineage>
        <taxon>Bacteria</taxon>
        <taxon>Bacillati</taxon>
        <taxon>Cyanobacteriota</taxon>
        <taxon>Cyanophyceae</taxon>
        <taxon>Desertifilales</taxon>
        <taxon>Desertifilaceae</taxon>
        <taxon>Roseofilum</taxon>
        <taxon>Roseofilum acuticapitatum</taxon>
    </lineage>
</organism>
<reference evidence="3 4" key="1">
    <citation type="submission" date="2023-01" db="EMBL/GenBank/DDBJ databases">
        <title>Novel diversity within Roseofilum (Cyanobacteria; Desertifilaceae) from marine benthic mats with descriptions of four novel species.</title>
        <authorList>
            <person name="Wang Y."/>
            <person name="Berthold D.E."/>
            <person name="Hu J."/>
            <person name="Lefler F.W."/>
            <person name="Laughinghouse H.D. IV."/>
        </authorList>
    </citation>
    <scope>NUCLEOTIDE SEQUENCE [LARGE SCALE GENOMIC DNA]</scope>
    <source>
        <strain evidence="3 4">BLCC-M154</strain>
    </source>
</reference>
<dbReference type="RefSeq" id="WP_283753575.1">
    <property type="nucleotide sequence ID" value="NZ_JAQOSP010000069.1"/>
</dbReference>
<name>A0ABT7ASD9_9CYAN</name>
<feature type="domain" description="Putative restriction endonuclease" evidence="2">
    <location>
        <begin position="28"/>
        <end position="180"/>
    </location>
</feature>
<evidence type="ECO:0000256" key="1">
    <source>
        <dbReference type="SAM" id="MobiDB-lite"/>
    </source>
</evidence>
<dbReference type="Proteomes" id="UP001235303">
    <property type="component" value="Unassembled WGS sequence"/>
</dbReference>
<dbReference type="CDD" id="cd06260">
    <property type="entry name" value="DUF820-like"/>
    <property type="match status" value="1"/>
</dbReference>
<feature type="compositionally biased region" description="Basic and acidic residues" evidence="1">
    <location>
        <begin position="229"/>
        <end position="247"/>
    </location>
</feature>
<dbReference type="PANTHER" id="PTHR33352">
    <property type="entry name" value="SLR1095 PROTEIN"/>
    <property type="match status" value="1"/>
</dbReference>
<dbReference type="InterPro" id="IPR011335">
    <property type="entry name" value="Restrct_endonuc-II-like"/>
</dbReference>
<sequence length="278" mass="32632">MSVQLIDEQQPQTETLEEEAIPLPPTDLPYDDGEPLESNRHRIGMNVLIASLHQAYQGRNDYYSSGNMFVYYSSAQVKNKDFRGPDFFVVLNVDGTLERRSWIVWEEKGRYPDVIVELMSPSTAQQDLNEKKKLYEQTFKTSDYFVYNPFNSNSLQGWRLGTNRKYEEISPNEQGWLWCASLELWLGTWQGELMKENAPWLRFYDSEGNLVLLPEEVALLEQERAERERERANLAESDRERERERANLAETVVEEQNQKIQQLRERLQQLGLDPDNLT</sequence>
<comment type="caution">
    <text evidence="3">The sequence shown here is derived from an EMBL/GenBank/DDBJ whole genome shotgun (WGS) entry which is preliminary data.</text>
</comment>
<dbReference type="Gene3D" id="3.90.1570.10">
    <property type="entry name" value="tt1808, chain A"/>
    <property type="match status" value="1"/>
</dbReference>
<keyword evidence="4" id="KW-1185">Reference proteome</keyword>
<dbReference type="EMBL" id="JAQOSP010000069">
    <property type="protein sequence ID" value="MDJ1169815.1"/>
    <property type="molecule type" value="Genomic_DNA"/>
</dbReference>
<dbReference type="GO" id="GO:0004519">
    <property type="term" value="F:endonuclease activity"/>
    <property type="evidence" value="ECO:0007669"/>
    <property type="project" value="UniProtKB-KW"/>
</dbReference>